<feature type="compositionally biased region" description="Basic and acidic residues" evidence="1">
    <location>
        <begin position="257"/>
        <end position="278"/>
    </location>
</feature>
<dbReference type="EMBL" id="GG662712">
    <property type="protein sequence ID" value="EAR94456.2"/>
    <property type="molecule type" value="Genomic_DNA"/>
</dbReference>
<feature type="compositionally biased region" description="Polar residues" evidence="1">
    <location>
        <begin position="1580"/>
        <end position="1605"/>
    </location>
</feature>
<feature type="compositionally biased region" description="Low complexity" evidence="1">
    <location>
        <begin position="1081"/>
        <end position="1091"/>
    </location>
</feature>
<dbReference type="Pfam" id="PF14652">
    <property type="entry name" value="DUF4457"/>
    <property type="match status" value="3"/>
</dbReference>
<name>Q23CU5_TETTS</name>
<keyword evidence="4" id="KW-1185">Reference proteome</keyword>
<evidence type="ECO:0000259" key="2">
    <source>
        <dbReference type="Pfam" id="PF14652"/>
    </source>
</evidence>
<dbReference type="Proteomes" id="UP000009168">
    <property type="component" value="Unassembled WGS sequence"/>
</dbReference>
<dbReference type="PANTHER" id="PTHR21534">
    <property type="entry name" value="KATANIN-INTERACTING PROTEIN"/>
    <property type="match status" value="1"/>
</dbReference>
<feature type="compositionally biased region" description="Basic and acidic residues" evidence="1">
    <location>
        <begin position="953"/>
        <end position="964"/>
    </location>
</feature>
<organism evidence="3 4">
    <name type="scientific">Tetrahymena thermophila (strain SB210)</name>
    <dbReference type="NCBI Taxonomy" id="312017"/>
    <lineage>
        <taxon>Eukaryota</taxon>
        <taxon>Sar</taxon>
        <taxon>Alveolata</taxon>
        <taxon>Ciliophora</taxon>
        <taxon>Intramacronucleata</taxon>
        <taxon>Oligohymenophorea</taxon>
        <taxon>Hymenostomatida</taxon>
        <taxon>Tetrahymenina</taxon>
        <taxon>Tetrahymenidae</taxon>
        <taxon>Tetrahymena</taxon>
    </lineage>
</organism>
<feature type="domain" description="KATNIP" evidence="2">
    <location>
        <begin position="1360"/>
        <end position="1524"/>
    </location>
</feature>
<reference evidence="4" key="1">
    <citation type="journal article" date="2006" name="PLoS Biol.">
        <title>Macronuclear genome sequence of the ciliate Tetrahymena thermophila, a model eukaryote.</title>
        <authorList>
            <person name="Eisen J.A."/>
            <person name="Coyne R.S."/>
            <person name="Wu M."/>
            <person name="Wu D."/>
            <person name="Thiagarajan M."/>
            <person name="Wortman J.R."/>
            <person name="Badger J.H."/>
            <person name="Ren Q."/>
            <person name="Amedeo P."/>
            <person name="Jones K.M."/>
            <person name="Tallon L.J."/>
            <person name="Delcher A.L."/>
            <person name="Salzberg S.L."/>
            <person name="Silva J.C."/>
            <person name="Haas B.J."/>
            <person name="Majoros W.H."/>
            <person name="Farzad M."/>
            <person name="Carlton J.M."/>
            <person name="Smith R.K. Jr."/>
            <person name="Garg J."/>
            <person name="Pearlman R.E."/>
            <person name="Karrer K.M."/>
            <person name="Sun L."/>
            <person name="Manning G."/>
            <person name="Elde N.C."/>
            <person name="Turkewitz A.P."/>
            <person name="Asai D.J."/>
            <person name="Wilkes D.E."/>
            <person name="Wang Y."/>
            <person name="Cai H."/>
            <person name="Collins K."/>
            <person name="Stewart B.A."/>
            <person name="Lee S.R."/>
            <person name="Wilamowska K."/>
            <person name="Weinberg Z."/>
            <person name="Ruzzo W.L."/>
            <person name="Wloga D."/>
            <person name="Gaertig J."/>
            <person name="Frankel J."/>
            <person name="Tsao C.-C."/>
            <person name="Gorovsky M.A."/>
            <person name="Keeling P.J."/>
            <person name="Waller R.F."/>
            <person name="Patron N.J."/>
            <person name="Cherry J.M."/>
            <person name="Stover N.A."/>
            <person name="Krieger C.J."/>
            <person name="del Toro C."/>
            <person name="Ryder H.F."/>
            <person name="Williamson S.C."/>
            <person name="Barbeau R.A."/>
            <person name="Hamilton E.P."/>
            <person name="Orias E."/>
        </authorList>
    </citation>
    <scope>NUCLEOTIDE SEQUENCE [LARGE SCALE GENOMIC DNA]</scope>
    <source>
        <strain evidence="4">SB210</strain>
    </source>
</reference>
<feature type="compositionally biased region" description="Polar residues" evidence="1">
    <location>
        <begin position="923"/>
        <end position="937"/>
    </location>
</feature>
<dbReference type="InterPro" id="IPR027859">
    <property type="entry name" value="KATNIP_dom"/>
</dbReference>
<feature type="compositionally biased region" description="Low complexity" evidence="1">
    <location>
        <begin position="911"/>
        <end position="922"/>
    </location>
</feature>
<evidence type="ECO:0000256" key="1">
    <source>
        <dbReference type="SAM" id="MobiDB-lite"/>
    </source>
</evidence>
<protein>
    <recommendedName>
        <fullName evidence="2">KATNIP domain-containing protein</fullName>
    </recommendedName>
</protein>
<dbReference type="InterPro" id="IPR026704">
    <property type="entry name" value="KATNIP"/>
</dbReference>
<feature type="region of interest" description="Disordered" evidence="1">
    <location>
        <begin position="534"/>
        <end position="587"/>
    </location>
</feature>
<feature type="compositionally biased region" description="Basic and acidic residues" evidence="1">
    <location>
        <begin position="575"/>
        <end position="587"/>
    </location>
</feature>
<dbReference type="STRING" id="312017.Q23CU5"/>
<feature type="compositionally biased region" description="Polar residues" evidence="1">
    <location>
        <begin position="970"/>
        <end position="982"/>
    </location>
</feature>
<feature type="compositionally biased region" description="Low complexity" evidence="1">
    <location>
        <begin position="398"/>
        <end position="408"/>
    </location>
</feature>
<feature type="compositionally biased region" description="Polar residues" evidence="1">
    <location>
        <begin position="243"/>
        <end position="256"/>
    </location>
</feature>
<dbReference type="eggNOG" id="ENOG502QRY1">
    <property type="taxonomic scope" value="Eukaryota"/>
</dbReference>
<feature type="compositionally biased region" description="Polar residues" evidence="1">
    <location>
        <begin position="878"/>
        <end position="891"/>
    </location>
</feature>
<feature type="region of interest" description="Disordered" evidence="1">
    <location>
        <begin position="1125"/>
        <end position="1154"/>
    </location>
</feature>
<dbReference type="RefSeq" id="XP_001014941.2">
    <property type="nucleotide sequence ID" value="XM_001014941.2"/>
</dbReference>
<evidence type="ECO:0000313" key="3">
    <source>
        <dbReference type="EMBL" id="EAR94456.2"/>
    </source>
</evidence>
<feature type="region of interest" description="Disordered" evidence="1">
    <location>
        <begin position="1580"/>
        <end position="1622"/>
    </location>
</feature>
<dbReference type="KEGG" id="tet:TTHERM_00052450"/>
<feature type="compositionally biased region" description="Basic and acidic residues" evidence="1">
    <location>
        <begin position="93"/>
        <end position="112"/>
    </location>
</feature>
<dbReference type="HOGENOM" id="CLU_232598_0_0_1"/>
<gene>
    <name evidence="3" type="ORF">TTHERM_00052450</name>
</gene>
<sequence>MSLRSGSNQKRQAAQEQYNQERGFETFLQGANQQRLQQKKQIEKNDQRALSKDRKKWQDLQDQAASKQNQQQQQQQQQIKGDAQRQKWNKIPPSKEEYMKEAKVKHQQQFDKNDGEQIMNYLQTMDKAELEMLRQSLVVQNNKNQKKGDQHSSPNKAMMVEEDEILKQYQYSQDDEQEYEDLDKYKEEGYDNIEEEIEENTGENQSELYQPNFNERSYHTQYQNNKKQISQKARPISAIQASSNTYNSQPNQNLKNYESHRNFVTRDSRNQSDEKANQREIVYNEETKQLNSNPFSMKSDGRRLSENFQNQNKKQTEDFQDQNEPVYTNIVYQQQRKKEAQTVKNQDRDKDLEDIVMKLSKMNQGTRQELVTLIDKIGNGELDVSAIKSLLFMQNNNSNQSINTNKSQSVKDQSQHGRVQSQNYQSSTDQKEKPPQQKPVQNKFKNYQDDISVKRDLFGEEEAKPETIKFSRDQFSISLAKGLLQNTQELEKTLNLGNDDSNKQIQKVSFTDQQSNQQVKLKPQKVIEKLEETQNSVRAQKQKNQVSYQNQDDNSRYQQNEQDYSYKTNQNDIGKQQKSEIKIKEPNLSEDEYFDEDDLDDVPINQNFYNKLNKNKLKDTLQLKNQKEQIIQLSDQKKPNEELNSERSLKKQESKQSQDNKTYNLSKNRDKIQQIQLKDIKEQKGEVFIIIRVISTWGSAHLVGLTEIKVYDEEGCNIKIKPEDLMIEGGLQTSSRNIYRICDGVYDTIDSEHMWLGTMPDPPKCMEIGIKFKSSKGIGALRVWNYNKSLIDSVKGIKEIEITRNNNLIWVGQIKKGIGKESENYGDLIKFKEDIVLDDEKKVFRVSQQQGVVPTKLSANIPKDIKSSKQEEKPPVTESLSKLPQKKTITPLQDDADVSKQGRHRGSNLNSQSSSTTPQASSRIRSAQQKPQPNSQSKDNDELDSQQQIQQDKTQKKSVVKDTEVDTLSKALQSKNQVQKSGSIIARTKNETAVTSSNTSLSGQSKLIGASSFETSKNKLKLDDNKTPKSQTGSGKTTPSNALLNSINQTSTEPSVDPASTSKITKKGPKVLNVFEEKQKGQQISSQSSLKDPYHNESPIQKRTNRIEFKEDRIDLNEEKSDIQIFKKLDQNQTDHELKDPKKKSSDESSSGKVDDFMENVKFFNATHQGRFQPAERERILQNQAQDVQQAVKQTLQSLNPFFQQNLGKKGIEDDIQFKSEDDSGDYSKIDVFMKQSSKLQQQLTASIQRNNQERQSQQNKLSKPILQDEDSLLDQILREENQSDEKDYQKQQKIFAPKSPQVEKPNIFQENKQIEAPLQTQNQDISANLDDTRQFEREMNKLLESKNSPFMGDILKSVQKENRQIEQQNLQINTQQFQIPMLPEGKSIKIEIYTTWGDNYYVGLTGIEFFDSKGNLIQISNPKKQVKADPSDINILPEYGEDPRTCDKLVDGVYLTCDDLHMWLAPYQQGKINYLYIDFLSVQKLSMIRIWNYNKSRIHSFRGARDIKILLDDVPIFAGSIQRAQGIQYYAPQDCEYIMFTDNESIIQQIENNDWLNRYQLTEIEEEQNVIDKMMQTQSLQRPTTGNNYNTNSQTSLSSQPRSQTGKDGRPITSAKTGINQITNQQKGDDLNKKLNTKANQIIEYQMNQGTQKSLKRGIKCQKIKIFIHKSWEDKFYVGLTGIEVYDEYGQKIPLKESQLKARPKDLNEISGYHGDQRTLDKLIDGVNLTTNEKHMWLVQLLEQPQNYLQIDFMEEKIISGIKIWNYNKQQSYNDCKSVDQYRGAKIISIVADENIQITPQQGILLRKAPGRDLFDYGQMIALPFESGWTQEVIQSLQLPTQVNSQIIQEYDTLYLPRGFCFRFNIHSTWGDAHYCGLNGIEFYDSFGNPIIQKRLAEFKLGAEPASVNILPGCQGDIRTIDKLVNCQNDTFDDRNMWLAPFINSRSDKNVICPHLKMNTIYLFFEKPVIISAINFWNYSKTPSRGVREIEIFLDDKLLFRGYLKKAPTQEQYTKDSVPLFNTVIFNRNQEILQKIKPVVYNEDRQQQNVIFSNEGKVEGGSKTQLQMQPQTQNDASNHLVRPQTKVSGMKLMQ</sequence>
<feature type="compositionally biased region" description="Polar residues" evidence="1">
    <location>
        <begin position="410"/>
        <end position="428"/>
    </location>
</feature>
<feature type="compositionally biased region" description="Basic and acidic residues" evidence="1">
    <location>
        <begin position="1016"/>
        <end position="1027"/>
    </location>
</feature>
<dbReference type="GeneID" id="7843952"/>
<feature type="compositionally biased region" description="Polar residues" evidence="1">
    <location>
        <begin position="534"/>
        <end position="574"/>
    </location>
</feature>
<feature type="compositionally biased region" description="Low complexity" evidence="1">
    <location>
        <begin position="61"/>
        <end position="81"/>
    </location>
</feature>
<feature type="region of interest" description="Disordered" evidence="1">
    <location>
        <begin position="2062"/>
        <end position="2095"/>
    </location>
</feature>
<dbReference type="InParanoid" id="Q23CU5"/>
<accession>Q23CU5</accession>
<feature type="compositionally biased region" description="Low complexity" evidence="1">
    <location>
        <begin position="1249"/>
        <end position="1260"/>
    </location>
</feature>
<feature type="compositionally biased region" description="Polar residues" evidence="1">
    <location>
        <begin position="1"/>
        <end position="20"/>
    </location>
</feature>
<dbReference type="PANTHER" id="PTHR21534:SF0">
    <property type="entry name" value="KATANIN-INTERACTING PROTEIN"/>
    <property type="match status" value="1"/>
</dbReference>
<feature type="compositionally biased region" description="Basic and acidic residues" evidence="1">
    <location>
        <begin position="40"/>
        <end position="59"/>
    </location>
</feature>
<feature type="compositionally biased region" description="Polar residues" evidence="1">
    <location>
        <begin position="2063"/>
        <end position="2078"/>
    </location>
</feature>
<feature type="compositionally biased region" description="Polar residues" evidence="1">
    <location>
        <begin position="1028"/>
        <end position="1063"/>
    </location>
</feature>
<feature type="domain" description="KATNIP" evidence="2">
    <location>
        <begin position="1668"/>
        <end position="2008"/>
    </location>
</feature>
<feature type="region of interest" description="Disordered" evidence="1">
    <location>
        <begin position="855"/>
        <end position="1106"/>
    </location>
</feature>
<feature type="region of interest" description="Disordered" evidence="1">
    <location>
        <begin position="398"/>
        <end position="446"/>
    </location>
</feature>
<feature type="region of interest" description="Disordered" evidence="1">
    <location>
        <begin position="1246"/>
        <end position="1268"/>
    </location>
</feature>
<feature type="compositionally biased region" description="Basic and acidic residues" evidence="1">
    <location>
        <begin position="635"/>
        <end position="658"/>
    </location>
</feature>
<proteinExistence type="predicted"/>
<feature type="compositionally biased region" description="Basic and acidic residues" evidence="1">
    <location>
        <begin position="863"/>
        <end position="875"/>
    </location>
</feature>
<evidence type="ECO:0000313" key="4">
    <source>
        <dbReference type="Proteomes" id="UP000009168"/>
    </source>
</evidence>
<dbReference type="OrthoDB" id="304622at2759"/>
<feature type="compositionally biased region" description="Polar residues" evidence="1">
    <location>
        <begin position="991"/>
        <end position="1005"/>
    </location>
</feature>
<feature type="domain" description="KATNIP" evidence="2">
    <location>
        <begin position="692"/>
        <end position="848"/>
    </location>
</feature>
<feature type="region of interest" description="Disordered" evidence="1">
    <location>
        <begin position="633"/>
        <end position="665"/>
    </location>
</feature>
<feature type="compositionally biased region" description="Basic and acidic residues" evidence="1">
    <location>
        <begin position="1125"/>
        <end position="1147"/>
    </location>
</feature>
<feature type="region of interest" description="Disordered" evidence="1">
    <location>
        <begin position="243"/>
        <end position="278"/>
    </location>
</feature>
<feature type="region of interest" description="Disordered" evidence="1">
    <location>
        <begin position="1"/>
        <end position="112"/>
    </location>
</feature>